<evidence type="ECO:0000259" key="6">
    <source>
        <dbReference type="PROSITE" id="PS50865"/>
    </source>
</evidence>
<feature type="compositionally biased region" description="Low complexity" evidence="5">
    <location>
        <begin position="458"/>
        <end position="479"/>
    </location>
</feature>
<dbReference type="PROSITE" id="PS50865">
    <property type="entry name" value="ZF_MYND_2"/>
    <property type="match status" value="1"/>
</dbReference>
<dbReference type="Gene3D" id="6.10.140.2220">
    <property type="match status" value="1"/>
</dbReference>
<dbReference type="GO" id="GO:0008270">
    <property type="term" value="F:zinc ion binding"/>
    <property type="evidence" value="ECO:0007669"/>
    <property type="project" value="UniProtKB-KW"/>
</dbReference>
<dbReference type="Pfam" id="PF01753">
    <property type="entry name" value="zf-MYND"/>
    <property type="match status" value="1"/>
</dbReference>
<accession>A0A368S7E2</accession>
<evidence type="ECO:0000256" key="5">
    <source>
        <dbReference type="SAM" id="MobiDB-lite"/>
    </source>
</evidence>
<keyword evidence="2 4" id="KW-0863">Zinc-finger</keyword>
<dbReference type="AlphaFoldDB" id="A0A368S7E2"/>
<dbReference type="InterPro" id="IPR044508">
    <property type="entry name" value="At5g50450/At1g67340-like"/>
</dbReference>
<dbReference type="InterPro" id="IPR036047">
    <property type="entry name" value="F-box-like_dom_sf"/>
</dbReference>
<dbReference type="SUPFAM" id="SSF81383">
    <property type="entry name" value="F-box domain"/>
    <property type="match status" value="1"/>
</dbReference>
<evidence type="ECO:0000256" key="2">
    <source>
        <dbReference type="ARBA" id="ARBA00022771"/>
    </source>
</evidence>
<dbReference type="OrthoDB" id="432970at2759"/>
<organism evidence="7">
    <name type="scientific">Setaria italica</name>
    <name type="common">Foxtail millet</name>
    <name type="synonym">Panicum italicum</name>
    <dbReference type="NCBI Taxonomy" id="4555"/>
    <lineage>
        <taxon>Eukaryota</taxon>
        <taxon>Viridiplantae</taxon>
        <taxon>Streptophyta</taxon>
        <taxon>Embryophyta</taxon>
        <taxon>Tracheophyta</taxon>
        <taxon>Spermatophyta</taxon>
        <taxon>Magnoliopsida</taxon>
        <taxon>Liliopsida</taxon>
        <taxon>Poales</taxon>
        <taxon>Poaceae</taxon>
        <taxon>PACMAD clade</taxon>
        <taxon>Panicoideae</taxon>
        <taxon>Panicodae</taxon>
        <taxon>Paniceae</taxon>
        <taxon>Cenchrinae</taxon>
        <taxon>Setaria</taxon>
    </lineage>
</organism>
<dbReference type="PANTHER" id="PTHR46758">
    <property type="entry name" value="MYND DOMAIN-CONTAINING"/>
    <property type="match status" value="1"/>
</dbReference>
<keyword evidence="3" id="KW-0862">Zinc</keyword>
<evidence type="ECO:0000313" key="7">
    <source>
        <dbReference type="EMBL" id="RCV38352.1"/>
    </source>
</evidence>
<feature type="compositionally biased region" description="Basic residues" evidence="5">
    <location>
        <begin position="434"/>
        <end position="457"/>
    </location>
</feature>
<sequence>MGGHARELPTARQRPRAPSPRPHMLLASPAVAPARSVLPLRGSLRPLGMSPPPLDPRRPEDAVGAGAGRPDGGTDVGLERRGHGGPEGGDGAAAGGQMAAAAWTRGAGRRRQCRCWGRRMAVGRERGVEDGGGCYSRIPPTSPRYGGGGGGGDSGRCVGPDKTDDIMMNAAAADIVARRGAACSSTRMAGRAGGGMVEPSQGARVGSGASCFIIDDGGHSFPSSNISNGVAEEMVSTSFPCSTASVLSADERGDESAATRARTDNNGGVQGTDARHGLQVGTITTMQPSTSRARHSSPNGRPRLRRPGAGGRTPAALLAKQGQQVLGHGGGVDAFDRLPDDLVLAGDAPRAASPADLAAAALTCRRFRELAEHPALMSRASAAAMSLRVGRWSEAAHRFLRWCALSYDHQVTFYCLGNRRRGCAAGARGVRRARGGAVRARRPAVQRQRRRQRRARAPRGSATSRRSASSDTASMTATARTATPQLGATSCSSSARCRRGGGDDAASRFMVEWWALATAKKCAAAAKEGGDDAEELRLCSQARCGRRETRRHEFRRCSACGSASYCSRACPALDWKRAHRGQCGAAAAR</sequence>
<feature type="compositionally biased region" description="Gly residues" evidence="5">
    <location>
        <begin position="85"/>
        <end position="94"/>
    </location>
</feature>
<name>A0A368S7E2_SETIT</name>
<dbReference type="InterPro" id="IPR002893">
    <property type="entry name" value="Znf_MYND"/>
</dbReference>
<evidence type="ECO:0000256" key="4">
    <source>
        <dbReference type="PROSITE-ProRule" id="PRU00134"/>
    </source>
</evidence>
<feature type="region of interest" description="Disordered" evidence="5">
    <location>
        <begin position="1"/>
        <end position="94"/>
    </location>
</feature>
<feature type="region of interest" description="Disordered" evidence="5">
    <location>
        <begin position="246"/>
        <end position="313"/>
    </location>
</feature>
<dbReference type="STRING" id="4555.A0A368S7E2"/>
<feature type="compositionally biased region" description="Polar residues" evidence="5">
    <location>
        <begin position="281"/>
        <end position="299"/>
    </location>
</feature>
<dbReference type="EMBL" id="CM003535">
    <property type="protein sequence ID" value="RCV38352.1"/>
    <property type="molecule type" value="Genomic_DNA"/>
</dbReference>
<protein>
    <recommendedName>
        <fullName evidence="6">MYND-type domain-containing protein</fullName>
    </recommendedName>
</protein>
<feature type="compositionally biased region" description="Basic and acidic residues" evidence="5">
    <location>
        <begin position="249"/>
        <end position="263"/>
    </location>
</feature>
<reference evidence="7" key="1">
    <citation type="journal article" date="2012" name="Nat. Biotechnol.">
        <title>Reference genome sequence of the model plant Setaria.</title>
        <authorList>
            <person name="Bennetzen J.L."/>
            <person name="Schmutz J."/>
            <person name="Wang H."/>
            <person name="Percifield R."/>
            <person name="Hawkins J."/>
            <person name="Pontaroli A.C."/>
            <person name="Estep M."/>
            <person name="Feng L."/>
            <person name="Vaughn J.N."/>
            <person name="Grimwood J."/>
            <person name="Jenkins J."/>
            <person name="Barry K."/>
            <person name="Lindquist E."/>
            <person name="Hellsten U."/>
            <person name="Deshpande S."/>
            <person name="Wang X."/>
            <person name="Wu X."/>
            <person name="Mitros T."/>
            <person name="Triplett J."/>
            <person name="Yang X."/>
            <person name="Ye C.Y."/>
            <person name="Mauro-Herrera M."/>
            <person name="Wang L."/>
            <person name="Li P."/>
            <person name="Sharma M."/>
            <person name="Sharma R."/>
            <person name="Ronald P.C."/>
            <person name="Panaud O."/>
            <person name="Kellogg E.A."/>
            <person name="Brutnell T.P."/>
            <person name="Doust A.N."/>
            <person name="Tuskan G.A."/>
            <person name="Rokhsar D."/>
            <person name="Devos K.M."/>
        </authorList>
    </citation>
    <scope>NUCLEOTIDE SEQUENCE [LARGE SCALE GENOMIC DNA]</scope>
    <source>
        <strain evidence="7">Yugu1</strain>
    </source>
</reference>
<feature type="region of interest" description="Disordered" evidence="5">
    <location>
        <begin position="434"/>
        <end position="479"/>
    </location>
</feature>
<feature type="compositionally biased region" description="Gly residues" evidence="5">
    <location>
        <begin position="65"/>
        <end position="75"/>
    </location>
</feature>
<gene>
    <name evidence="7" type="ORF">SETIT_8G135400v2</name>
</gene>
<dbReference type="SUPFAM" id="SSF144232">
    <property type="entry name" value="HIT/MYND zinc finger-like"/>
    <property type="match status" value="1"/>
</dbReference>
<feature type="domain" description="MYND-type" evidence="6">
    <location>
        <begin position="541"/>
        <end position="583"/>
    </location>
</feature>
<reference evidence="7" key="2">
    <citation type="submission" date="2015-07" db="EMBL/GenBank/DDBJ databases">
        <authorList>
            <person name="Noorani M."/>
        </authorList>
    </citation>
    <scope>NUCLEOTIDE SEQUENCE</scope>
    <source>
        <strain evidence="7">Yugu1</strain>
    </source>
</reference>
<evidence type="ECO:0000256" key="1">
    <source>
        <dbReference type="ARBA" id="ARBA00022723"/>
    </source>
</evidence>
<keyword evidence="1" id="KW-0479">Metal-binding</keyword>
<proteinExistence type="predicted"/>
<evidence type="ECO:0000256" key="3">
    <source>
        <dbReference type="ARBA" id="ARBA00022833"/>
    </source>
</evidence>
<dbReference type="PANTHER" id="PTHR46758:SF4">
    <property type="entry name" value="MYND FINGER FAMILY PROTEIN, EXPRESSED"/>
    <property type="match status" value="1"/>
</dbReference>